<accession>A0AAQ3JP50</accession>
<organism evidence="2 3">
    <name type="scientific">Canna indica</name>
    <name type="common">Indian-shot</name>
    <dbReference type="NCBI Taxonomy" id="4628"/>
    <lineage>
        <taxon>Eukaryota</taxon>
        <taxon>Viridiplantae</taxon>
        <taxon>Streptophyta</taxon>
        <taxon>Embryophyta</taxon>
        <taxon>Tracheophyta</taxon>
        <taxon>Spermatophyta</taxon>
        <taxon>Magnoliopsida</taxon>
        <taxon>Liliopsida</taxon>
        <taxon>Zingiberales</taxon>
        <taxon>Cannaceae</taxon>
        <taxon>Canna</taxon>
    </lineage>
</organism>
<dbReference type="AlphaFoldDB" id="A0AAQ3JP50"/>
<gene>
    <name evidence="2" type="ORF">Cni_G01348</name>
</gene>
<dbReference type="Proteomes" id="UP001327560">
    <property type="component" value="Chromosome 1"/>
</dbReference>
<evidence type="ECO:0000313" key="2">
    <source>
        <dbReference type="EMBL" id="WOK92657.1"/>
    </source>
</evidence>
<name>A0AAQ3JP50_9LILI</name>
<feature type="compositionally biased region" description="Basic and acidic residues" evidence="1">
    <location>
        <begin position="45"/>
        <end position="57"/>
    </location>
</feature>
<reference evidence="2 3" key="1">
    <citation type="submission" date="2023-10" db="EMBL/GenBank/DDBJ databases">
        <title>Chromosome-scale genome assembly provides insights into flower coloration mechanisms of Canna indica.</title>
        <authorList>
            <person name="Li C."/>
        </authorList>
    </citation>
    <scope>NUCLEOTIDE SEQUENCE [LARGE SCALE GENOMIC DNA]</scope>
    <source>
        <tissue evidence="2">Flower</tissue>
    </source>
</reference>
<protein>
    <submittedName>
        <fullName evidence="2">Uncharacterized protein</fullName>
    </submittedName>
</protein>
<proteinExistence type="predicted"/>
<keyword evidence="3" id="KW-1185">Reference proteome</keyword>
<evidence type="ECO:0000313" key="3">
    <source>
        <dbReference type="Proteomes" id="UP001327560"/>
    </source>
</evidence>
<dbReference type="EMBL" id="CP136890">
    <property type="protein sequence ID" value="WOK92657.1"/>
    <property type="molecule type" value="Genomic_DNA"/>
</dbReference>
<feature type="region of interest" description="Disordered" evidence="1">
    <location>
        <begin position="35"/>
        <end position="57"/>
    </location>
</feature>
<feature type="region of interest" description="Disordered" evidence="1">
    <location>
        <begin position="1"/>
        <end position="22"/>
    </location>
</feature>
<feature type="compositionally biased region" description="Basic and acidic residues" evidence="1">
    <location>
        <begin position="1"/>
        <end position="10"/>
    </location>
</feature>
<evidence type="ECO:0000256" key="1">
    <source>
        <dbReference type="SAM" id="MobiDB-lite"/>
    </source>
</evidence>
<sequence length="108" mass="11985">MDETDGGAKADDDEDVKKKKKKKVVVVQERKFGRGKTTAWKSHHCRGDLKGDDEGRMSVRSRKAASEGKRLDFVWGDWDGNKGGLVGCLDALAHADAERANYWSFTGD</sequence>